<dbReference type="Proteomes" id="UP001154282">
    <property type="component" value="Unassembled WGS sequence"/>
</dbReference>
<proteinExistence type="predicted"/>
<reference evidence="2" key="1">
    <citation type="submission" date="2022-08" db="EMBL/GenBank/DDBJ databases">
        <authorList>
            <person name="Gutierrez-Valencia J."/>
        </authorList>
    </citation>
    <scope>NUCLEOTIDE SEQUENCE</scope>
</reference>
<feature type="compositionally biased region" description="Basic and acidic residues" evidence="1">
    <location>
        <begin position="567"/>
        <end position="580"/>
    </location>
</feature>
<keyword evidence="3" id="KW-1185">Reference proteome</keyword>
<protein>
    <submittedName>
        <fullName evidence="2">Uncharacterized protein</fullName>
    </submittedName>
</protein>
<organism evidence="2 3">
    <name type="scientific">Linum tenue</name>
    <dbReference type="NCBI Taxonomy" id="586396"/>
    <lineage>
        <taxon>Eukaryota</taxon>
        <taxon>Viridiplantae</taxon>
        <taxon>Streptophyta</taxon>
        <taxon>Embryophyta</taxon>
        <taxon>Tracheophyta</taxon>
        <taxon>Spermatophyta</taxon>
        <taxon>Magnoliopsida</taxon>
        <taxon>eudicotyledons</taxon>
        <taxon>Gunneridae</taxon>
        <taxon>Pentapetalae</taxon>
        <taxon>rosids</taxon>
        <taxon>fabids</taxon>
        <taxon>Malpighiales</taxon>
        <taxon>Linaceae</taxon>
        <taxon>Linum</taxon>
    </lineage>
</organism>
<evidence type="ECO:0000256" key="1">
    <source>
        <dbReference type="SAM" id="MobiDB-lite"/>
    </source>
</evidence>
<dbReference type="EMBL" id="CAMGYJ010000008">
    <property type="protein sequence ID" value="CAI0463373.1"/>
    <property type="molecule type" value="Genomic_DNA"/>
</dbReference>
<sequence length="618" mass="69028">SAKPSQVTASEALLAIHLCNSLCLAQIAGRPALQNPSTAASISVEHYARAQRMRLFRKQEKPRGLRHLFRKEEKTRWIMRFFKKEENPRGLKWHFKRNEIPRGPVHFFKKKEETRRSRWPRSVMLPDVFCCGFADRQAIAIEKIKLLKERRCAAAAAGDAARVASLDVNITAALEISATLLGIIEPVLGFTDYSQLYREYIPRPRGVRDDRTVWTVVGETAAATIERSNEMEMRAKDYVETLRERDAMAQKVEAFIDTEAIPQTRVQPRLRKDGWDKTKEWVDLLHALTLKGSGLDLDVEIMNKSLSILKVKIHQAAEGILASDAQDLALPHYLAAHKGKACAHKEEKVQADGYKDDKDGLKTTMLEIRKLEEEINGKIAAKVGLVKEIAAAAPSLCDGDKKPEESWSSSLIKNIAVKLGLVKENIVVVRDEEELQESLIKQFDKAREEFDHLCAALRSKRSAPNRATLKRKEIGIGSQHGWRPSNKKKLALNQSIMPLPVLTEVAVQKDRLPPTSSITRSADSGQGDRQSIPFPLVRHLALAGCTRVAPPPLPLALPISPPRLSHRHEPDEKRDMDRQRQQLLSCGRDLEGAAAEADGQKNGWGDGARVAEDGNGGN</sequence>
<name>A0AAV0NYW3_9ROSI</name>
<accession>A0AAV0NYW3</accession>
<feature type="compositionally biased region" description="Polar residues" evidence="1">
    <location>
        <begin position="514"/>
        <end position="529"/>
    </location>
</feature>
<comment type="caution">
    <text evidence="2">The sequence shown here is derived from an EMBL/GenBank/DDBJ whole genome shotgun (WGS) entry which is preliminary data.</text>
</comment>
<feature type="region of interest" description="Disordered" evidence="1">
    <location>
        <begin position="554"/>
        <end position="618"/>
    </location>
</feature>
<dbReference type="AlphaFoldDB" id="A0AAV0NYW3"/>
<gene>
    <name evidence="2" type="ORF">LITE_LOCUS35743</name>
</gene>
<evidence type="ECO:0000313" key="3">
    <source>
        <dbReference type="Proteomes" id="UP001154282"/>
    </source>
</evidence>
<feature type="non-terminal residue" evidence="2">
    <location>
        <position position="1"/>
    </location>
</feature>
<feature type="region of interest" description="Disordered" evidence="1">
    <location>
        <begin position="507"/>
        <end position="530"/>
    </location>
</feature>
<evidence type="ECO:0000313" key="2">
    <source>
        <dbReference type="EMBL" id="CAI0463373.1"/>
    </source>
</evidence>